<gene>
    <name evidence="2" type="ORF">Adt_28588</name>
</gene>
<name>A0ABD1RWZ1_9LAMI</name>
<dbReference type="AlphaFoldDB" id="A0ABD1RWZ1"/>
<keyword evidence="3" id="KW-1185">Reference proteome</keyword>
<proteinExistence type="predicted"/>
<comment type="caution">
    <text evidence="2">The sequence shown here is derived from an EMBL/GenBank/DDBJ whole genome shotgun (WGS) entry which is preliminary data.</text>
</comment>
<evidence type="ECO:0000313" key="2">
    <source>
        <dbReference type="EMBL" id="KAL2492960.1"/>
    </source>
</evidence>
<dbReference type="EMBL" id="JBFOLK010000008">
    <property type="protein sequence ID" value="KAL2492960.1"/>
    <property type="molecule type" value="Genomic_DNA"/>
</dbReference>
<dbReference type="Proteomes" id="UP001604336">
    <property type="component" value="Unassembled WGS sequence"/>
</dbReference>
<protein>
    <submittedName>
        <fullName evidence="2">Uncharacterized protein</fullName>
    </submittedName>
</protein>
<feature type="region of interest" description="Disordered" evidence="1">
    <location>
        <begin position="1"/>
        <end position="31"/>
    </location>
</feature>
<feature type="compositionally biased region" description="Polar residues" evidence="1">
    <location>
        <begin position="12"/>
        <end position="21"/>
    </location>
</feature>
<feature type="region of interest" description="Disordered" evidence="1">
    <location>
        <begin position="56"/>
        <end position="84"/>
    </location>
</feature>
<sequence length="129" mass="14820">MSVTRRGYKSGQAIQEKSTQGGDKRSTRNDYGYSEANILNDELEDEHMDDAFHSKNMYRSNNRGKDHSTDPHISVGKGSARGNYRETNISNHEIEDEHIDAALYPEDVPRPNKRAMCDRYLHVYISMII</sequence>
<reference evidence="3" key="1">
    <citation type="submission" date="2024-07" db="EMBL/GenBank/DDBJ databases">
        <title>Two chromosome-level genome assemblies of Korean endemic species Abeliophyllum distichum and Forsythia ovata (Oleaceae).</title>
        <authorList>
            <person name="Jang H."/>
        </authorList>
    </citation>
    <scope>NUCLEOTIDE SEQUENCE [LARGE SCALE GENOMIC DNA]</scope>
</reference>
<evidence type="ECO:0000256" key="1">
    <source>
        <dbReference type="SAM" id="MobiDB-lite"/>
    </source>
</evidence>
<accession>A0ABD1RWZ1</accession>
<evidence type="ECO:0000313" key="3">
    <source>
        <dbReference type="Proteomes" id="UP001604336"/>
    </source>
</evidence>
<organism evidence="2 3">
    <name type="scientific">Abeliophyllum distichum</name>
    <dbReference type="NCBI Taxonomy" id="126358"/>
    <lineage>
        <taxon>Eukaryota</taxon>
        <taxon>Viridiplantae</taxon>
        <taxon>Streptophyta</taxon>
        <taxon>Embryophyta</taxon>
        <taxon>Tracheophyta</taxon>
        <taxon>Spermatophyta</taxon>
        <taxon>Magnoliopsida</taxon>
        <taxon>eudicotyledons</taxon>
        <taxon>Gunneridae</taxon>
        <taxon>Pentapetalae</taxon>
        <taxon>asterids</taxon>
        <taxon>lamiids</taxon>
        <taxon>Lamiales</taxon>
        <taxon>Oleaceae</taxon>
        <taxon>Forsythieae</taxon>
        <taxon>Abeliophyllum</taxon>
    </lineage>
</organism>